<evidence type="ECO:0000313" key="10">
    <source>
        <dbReference type="Proteomes" id="UP000004633"/>
    </source>
</evidence>
<evidence type="ECO:0000256" key="1">
    <source>
        <dbReference type="ARBA" id="ARBA00004141"/>
    </source>
</evidence>
<comment type="subcellular location">
    <subcellularLocation>
        <location evidence="1">Membrane</location>
        <topology evidence="1">Multi-pass membrane protein</topology>
    </subcellularLocation>
</comment>
<dbReference type="GO" id="GO:0005886">
    <property type="term" value="C:plasma membrane"/>
    <property type="evidence" value="ECO:0007669"/>
    <property type="project" value="InterPro"/>
</dbReference>
<evidence type="ECO:0000256" key="5">
    <source>
        <dbReference type="ARBA" id="ARBA00022989"/>
    </source>
</evidence>
<proteinExistence type="inferred from homology"/>
<keyword evidence="10" id="KW-1185">Reference proteome</keyword>
<dbReference type="PANTHER" id="PTHR30576">
    <property type="entry name" value="COLANIC BIOSYNTHESIS UDP-GLUCOSE LIPID CARRIER TRANSFERASE"/>
    <property type="match status" value="1"/>
</dbReference>
<evidence type="ECO:0000256" key="2">
    <source>
        <dbReference type="ARBA" id="ARBA00006464"/>
    </source>
</evidence>
<dbReference type="EC" id="2.7.8.6" evidence="9"/>
<keyword evidence="5 7" id="KW-1133">Transmembrane helix</keyword>
<feature type="transmembrane region" description="Helical" evidence="7">
    <location>
        <begin position="282"/>
        <end position="308"/>
    </location>
</feature>
<dbReference type="InterPro" id="IPR017475">
    <property type="entry name" value="EPS_sugar_tfrase"/>
</dbReference>
<dbReference type="HOGENOM" id="CLU_024920_3_5_9"/>
<evidence type="ECO:0000256" key="6">
    <source>
        <dbReference type="ARBA" id="ARBA00023136"/>
    </source>
</evidence>
<feature type="transmembrane region" description="Helical" evidence="7">
    <location>
        <begin position="111"/>
        <end position="134"/>
    </location>
</feature>
<dbReference type="EMBL" id="AECV01000025">
    <property type="protein sequence ID" value="EFW29361.1"/>
    <property type="molecule type" value="Genomic_DNA"/>
</dbReference>
<dbReference type="AlphaFoldDB" id="E7N386"/>
<dbReference type="Pfam" id="PF02397">
    <property type="entry name" value="Bac_transf"/>
    <property type="match status" value="1"/>
</dbReference>
<sequence length="477" mass="54806">MASLSLWERYASYLLPLLIVFVDYAAVVAAELLSYQLRRHWLPIADPHFYIPDIYIFGVVPFIFLGFLYAMGARSRNMPFWVMVQKIFWACVYAVLIIILLMYFAQVSEVVSRIFVGVTGILAVFFLWSGRYLYRKCVRSLHLFRVPVLFIGAGLTAERVLRSFEYDAGFDYHIVGFLDDHPVSDKIAATYPILGGFDDAERVIRTTGVRDVIITAPGMEQEAQVRLINRIQPLVTRVIVAPNLIGIAMGRLTAISLVSEKIILLETHNNLRSALNRGLKRVFDLVCSVLGLIAVFPVMAIIAVLVYIDDPGRVLFAHQRVGQNGRMFPCYKFRSMVKDAEARLEHYLAENPEARKEWERDFKLKDDPRITRIGHFLRRTSLDELPQIINVIRGEMSLVGPRPIVEKEIEKYGDLIADYYLVPPGITGLWQVSGRSDTTYDERVQMDSWYVRNWSIWLDFVYLIKTVQVVFKREGAY</sequence>
<keyword evidence="6 7" id="KW-0472">Membrane</keyword>
<name>E7N386_9FIRM</name>
<dbReference type="Pfam" id="PF13727">
    <property type="entry name" value="CoA_binding_3"/>
    <property type="match status" value="1"/>
</dbReference>
<dbReference type="InterPro" id="IPR017472">
    <property type="entry name" value="Undecaprenyl-P_galact_Ptfrase"/>
</dbReference>
<feature type="domain" description="Bacterial sugar transferase" evidence="8">
    <location>
        <begin position="280"/>
        <end position="472"/>
    </location>
</feature>
<dbReference type="STRING" id="749551.HMPREF9555_01461"/>
<dbReference type="InterPro" id="IPR036291">
    <property type="entry name" value="NAD(P)-bd_dom_sf"/>
</dbReference>
<organism evidence="9 10">
    <name type="scientific">Selenomonas artemidis F0399</name>
    <dbReference type="NCBI Taxonomy" id="749551"/>
    <lineage>
        <taxon>Bacteria</taxon>
        <taxon>Bacillati</taxon>
        <taxon>Bacillota</taxon>
        <taxon>Negativicutes</taxon>
        <taxon>Selenomonadales</taxon>
        <taxon>Selenomonadaceae</taxon>
        <taxon>Selenomonas</taxon>
    </lineage>
</organism>
<accession>E7N386</accession>
<feature type="transmembrane region" description="Helical" evidence="7">
    <location>
        <begin position="87"/>
        <end position="105"/>
    </location>
</feature>
<evidence type="ECO:0000256" key="7">
    <source>
        <dbReference type="SAM" id="Phobius"/>
    </source>
</evidence>
<evidence type="ECO:0000256" key="4">
    <source>
        <dbReference type="ARBA" id="ARBA00022692"/>
    </source>
</evidence>
<comment type="similarity">
    <text evidence="2">Belongs to the bacterial sugar transferase family.</text>
</comment>
<dbReference type="Proteomes" id="UP000004633">
    <property type="component" value="Unassembled WGS sequence"/>
</dbReference>
<reference evidence="9 10" key="1">
    <citation type="submission" date="2010-08" db="EMBL/GenBank/DDBJ databases">
        <authorList>
            <person name="Weinstock G."/>
            <person name="Sodergren E."/>
            <person name="Clifton S."/>
            <person name="Fulton L."/>
            <person name="Fulton B."/>
            <person name="Courtney L."/>
            <person name="Fronick C."/>
            <person name="Harrison M."/>
            <person name="Strong C."/>
            <person name="Farmer C."/>
            <person name="Delahaunty K."/>
            <person name="Markovic C."/>
            <person name="Hall O."/>
            <person name="Minx P."/>
            <person name="Tomlinson C."/>
            <person name="Mitreva M."/>
            <person name="Hou S."/>
            <person name="Chen J."/>
            <person name="Wollam A."/>
            <person name="Pepin K.H."/>
            <person name="Johnson M."/>
            <person name="Bhonagiri V."/>
            <person name="Zhang X."/>
            <person name="Suruliraj S."/>
            <person name="Warren W."/>
            <person name="Chinwalla A."/>
            <person name="Mardis E.R."/>
            <person name="Wilson R.K."/>
        </authorList>
    </citation>
    <scope>NUCLEOTIDE SEQUENCE [LARGE SCALE GENOMIC DNA]</scope>
    <source>
        <strain evidence="9 10">F0399</strain>
    </source>
</reference>
<dbReference type="GO" id="GO:0000271">
    <property type="term" value="P:polysaccharide biosynthetic process"/>
    <property type="evidence" value="ECO:0007669"/>
    <property type="project" value="InterPro"/>
</dbReference>
<protein>
    <submittedName>
        <fullName evidence="9">Undecaprenyl-phosphate galactose phosphotransferase, WbaP</fullName>
        <ecNumber evidence="9">2.7.8.6</ecNumber>
    </submittedName>
</protein>
<dbReference type="PANTHER" id="PTHR30576:SF0">
    <property type="entry name" value="UNDECAPRENYL-PHOSPHATE N-ACETYLGALACTOSAMINYL 1-PHOSPHATE TRANSFERASE-RELATED"/>
    <property type="match status" value="1"/>
</dbReference>
<keyword evidence="3 9" id="KW-0808">Transferase</keyword>
<gene>
    <name evidence="9" type="primary">wbaP</name>
    <name evidence="9" type="ORF">HMPREF9555_01461</name>
</gene>
<evidence type="ECO:0000259" key="8">
    <source>
        <dbReference type="Pfam" id="PF02397"/>
    </source>
</evidence>
<keyword evidence="4 7" id="KW-0812">Transmembrane</keyword>
<dbReference type="InterPro" id="IPR003362">
    <property type="entry name" value="Bact_transf"/>
</dbReference>
<dbReference type="Gene3D" id="3.40.50.720">
    <property type="entry name" value="NAD(P)-binding Rossmann-like Domain"/>
    <property type="match status" value="1"/>
</dbReference>
<feature type="transmembrane region" description="Helical" evidence="7">
    <location>
        <begin position="12"/>
        <end position="34"/>
    </location>
</feature>
<dbReference type="RefSeq" id="WP_009350120.1">
    <property type="nucleotide sequence ID" value="NZ_GL638138.1"/>
</dbReference>
<evidence type="ECO:0000313" key="9">
    <source>
        <dbReference type="EMBL" id="EFW29361.1"/>
    </source>
</evidence>
<dbReference type="SUPFAM" id="SSF51735">
    <property type="entry name" value="NAD(P)-binding Rossmann-fold domains"/>
    <property type="match status" value="1"/>
</dbReference>
<dbReference type="GO" id="GO:0047360">
    <property type="term" value="F:undecaprenyl-phosphate galactose phosphotransferase activity"/>
    <property type="evidence" value="ECO:0007669"/>
    <property type="project" value="UniProtKB-EC"/>
</dbReference>
<comment type="caution">
    <text evidence="9">The sequence shown here is derived from an EMBL/GenBank/DDBJ whole genome shotgun (WGS) entry which is preliminary data.</text>
</comment>
<dbReference type="NCBIfam" id="TIGR03022">
    <property type="entry name" value="WbaP_sugtrans"/>
    <property type="match status" value="1"/>
</dbReference>
<evidence type="ECO:0000256" key="3">
    <source>
        <dbReference type="ARBA" id="ARBA00022679"/>
    </source>
</evidence>
<dbReference type="NCBIfam" id="TIGR03025">
    <property type="entry name" value="EPS_sugtrans"/>
    <property type="match status" value="1"/>
</dbReference>
<feature type="transmembrane region" description="Helical" evidence="7">
    <location>
        <begin position="54"/>
        <end position="75"/>
    </location>
</feature>